<dbReference type="Proteomes" id="UP000460718">
    <property type="component" value="Unassembled WGS sequence"/>
</dbReference>
<name>A0A6A3RNR4_9STRA</name>
<dbReference type="Proteomes" id="UP000433483">
    <property type="component" value="Unassembled WGS sequence"/>
</dbReference>
<evidence type="ECO:0000313" key="10">
    <source>
        <dbReference type="Proteomes" id="UP000437068"/>
    </source>
</evidence>
<dbReference type="EMBL" id="QXGC01002380">
    <property type="protein sequence ID" value="KAE9186909.1"/>
    <property type="molecule type" value="Genomic_DNA"/>
</dbReference>
<dbReference type="EMBL" id="QXGD01002236">
    <property type="protein sequence ID" value="KAE9191519.1"/>
    <property type="molecule type" value="Genomic_DNA"/>
</dbReference>
<dbReference type="Proteomes" id="UP000440732">
    <property type="component" value="Unassembled WGS sequence"/>
</dbReference>
<sequence>MRICGWPDEKVKTGGREEVSNTAPRRVDGGTADWAATFGAALCAVDDEFGYQQDVCVGWDAELPGMPRRPVHCFHLSKERAYFLIENSGRNVRGDIAPGGLEIRNARRRGR</sequence>
<dbReference type="Proteomes" id="UP000440367">
    <property type="component" value="Unassembled WGS sequence"/>
</dbReference>
<keyword evidence="9" id="KW-1185">Reference proteome</keyword>
<dbReference type="Proteomes" id="UP000441208">
    <property type="component" value="Unassembled WGS sequence"/>
</dbReference>
<evidence type="ECO:0000313" key="15">
    <source>
        <dbReference type="Proteomes" id="UP000476176"/>
    </source>
</evidence>
<accession>A0A6A3RNR4</accession>
<evidence type="ECO:0000313" key="12">
    <source>
        <dbReference type="Proteomes" id="UP000440732"/>
    </source>
</evidence>
<dbReference type="EMBL" id="QXFX01002402">
    <property type="protein sequence ID" value="KAE9077394.1"/>
    <property type="molecule type" value="Genomic_DNA"/>
</dbReference>
<evidence type="ECO:0000313" key="2">
    <source>
        <dbReference type="EMBL" id="KAE9077394.1"/>
    </source>
</evidence>
<gene>
    <name evidence="8" type="ORF">PF001_g22792</name>
    <name evidence="7" type="ORF">PF002_g24475</name>
    <name evidence="6" type="ORF">PF004_g22948</name>
    <name evidence="5" type="ORF">PF005_g23896</name>
    <name evidence="4" type="ORF">PF006_g23014</name>
    <name evidence="3" type="ORF">PF007_g23864</name>
    <name evidence="2" type="ORF">PF010_g23525</name>
    <name evidence="1" type="ORF">PF011_g23216</name>
</gene>
<dbReference type="AlphaFoldDB" id="A0A6A3RNR4"/>
<dbReference type="Proteomes" id="UP000437068">
    <property type="component" value="Unassembled WGS sequence"/>
</dbReference>
<comment type="caution">
    <text evidence="4">The sequence shown here is derived from an EMBL/GenBank/DDBJ whole genome shotgun (WGS) entry which is preliminary data.</text>
</comment>
<proteinExistence type="predicted"/>
<evidence type="ECO:0000313" key="14">
    <source>
        <dbReference type="Proteomes" id="UP000460718"/>
    </source>
</evidence>
<evidence type="ECO:0000313" key="8">
    <source>
        <dbReference type="EMBL" id="KAE9283552.1"/>
    </source>
</evidence>
<evidence type="ECO:0000313" key="6">
    <source>
        <dbReference type="EMBL" id="KAE9186909.1"/>
    </source>
</evidence>
<dbReference type="Proteomes" id="UP000488956">
    <property type="component" value="Unassembled WGS sequence"/>
</dbReference>
<evidence type="ECO:0000313" key="3">
    <source>
        <dbReference type="EMBL" id="KAE9078436.1"/>
    </source>
</evidence>
<organism evidence="4 12">
    <name type="scientific">Phytophthora fragariae</name>
    <dbReference type="NCBI Taxonomy" id="53985"/>
    <lineage>
        <taxon>Eukaryota</taxon>
        <taxon>Sar</taxon>
        <taxon>Stramenopiles</taxon>
        <taxon>Oomycota</taxon>
        <taxon>Peronosporomycetes</taxon>
        <taxon>Peronosporales</taxon>
        <taxon>Peronosporaceae</taxon>
        <taxon>Phytophthora</taxon>
    </lineage>
</organism>
<dbReference type="EMBL" id="QXGE01002246">
    <property type="protein sequence ID" value="KAE9283552.1"/>
    <property type="molecule type" value="Genomic_DNA"/>
</dbReference>
<evidence type="ECO:0000313" key="5">
    <source>
        <dbReference type="EMBL" id="KAE9178893.1"/>
    </source>
</evidence>
<dbReference type="EMBL" id="QXGB01002342">
    <property type="protein sequence ID" value="KAE9178893.1"/>
    <property type="molecule type" value="Genomic_DNA"/>
</dbReference>
<evidence type="ECO:0000313" key="1">
    <source>
        <dbReference type="EMBL" id="KAE8978492.1"/>
    </source>
</evidence>
<evidence type="ECO:0000313" key="16">
    <source>
        <dbReference type="Proteomes" id="UP000488956"/>
    </source>
</evidence>
<evidence type="ECO:0000313" key="13">
    <source>
        <dbReference type="Proteomes" id="UP000441208"/>
    </source>
</evidence>
<evidence type="ECO:0000313" key="4">
    <source>
        <dbReference type="EMBL" id="KAE9099957.1"/>
    </source>
</evidence>
<dbReference type="Proteomes" id="UP000476176">
    <property type="component" value="Unassembled WGS sequence"/>
</dbReference>
<evidence type="ECO:0000313" key="9">
    <source>
        <dbReference type="Proteomes" id="UP000433483"/>
    </source>
</evidence>
<evidence type="ECO:0000313" key="11">
    <source>
        <dbReference type="Proteomes" id="UP000440367"/>
    </source>
</evidence>
<reference evidence="9 10" key="1">
    <citation type="submission" date="2018-08" db="EMBL/GenBank/DDBJ databases">
        <title>Genomic investigation of the strawberry pathogen Phytophthora fragariae indicates pathogenicity is determined by transcriptional variation in three key races.</title>
        <authorList>
            <person name="Adams T.M."/>
            <person name="Armitage A.D."/>
            <person name="Sobczyk M.K."/>
            <person name="Bates H.J."/>
            <person name="Dunwell J.M."/>
            <person name="Nellist C.F."/>
            <person name="Harrison R.J."/>
        </authorList>
    </citation>
    <scope>NUCLEOTIDE SEQUENCE [LARGE SCALE GENOMIC DNA]</scope>
    <source>
        <strain evidence="8 10">A4</strain>
        <strain evidence="7 11">BC-1</strain>
        <strain evidence="6 15">BC-23</strain>
        <strain evidence="5 9">NOV-27</strain>
        <strain evidence="4 12">NOV-5</strain>
        <strain evidence="3 13">NOV-71</strain>
        <strain evidence="2 16">ONT-3</strain>
        <strain evidence="1 14">SCRP245</strain>
    </source>
</reference>
<dbReference type="EMBL" id="QXFZ01002309">
    <property type="protein sequence ID" value="KAE9078436.1"/>
    <property type="molecule type" value="Genomic_DNA"/>
</dbReference>
<evidence type="ECO:0000313" key="7">
    <source>
        <dbReference type="EMBL" id="KAE9191519.1"/>
    </source>
</evidence>
<protein>
    <submittedName>
        <fullName evidence="4">Uncharacterized protein</fullName>
    </submittedName>
</protein>
<dbReference type="EMBL" id="QXGA01002313">
    <property type="protein sequence ID" value="KAE9099957.1"/>
    <property type="molecule type" value="Genomic_DNA"/>
</dbReference>
<dbReference type="EMBL" id="QXFW01002443">
    <property type="protein sequence ID" value="KAE8978492.1"/>
    <property type="molecule type" value="Genomic_DNA"/>
</dbReference>